<dbReference type="AlphaFoldDB" id="A0A7S4CEQ0"/>
<protein>
    <submittedName>
        <fullName evidence="1">Uncharacterized protein</fullName>
    </submittedName>
</protein>
<proteinExistence type="predicted"/>
<accession>A0A7S4CEQ0</accession>
<gene>
    <name evidence="1" type="ORF">EGYM00163_LOCUS6059</name>
</gene>
<name>A0A7S4CEQ0_9EUGL</name>
<dbReference type="EMBL" id="HBJA01018968">
    <property type="protein sequence ID" value="CAE0794941.1"/>
    <property type="molecule type" value="Transcribed_RNA"/>
</dbReference>
<organism evidence="1">
    <name type="scientific">Eutreptiella gymnastica</name>
    <dbReference type="NCBI Taxonomy" id="73025"/>
    <lineage>
        <taxon>Eukaryota</taxon>
        <taxon>Discoba</taxon>
        <taxon>Euglenozoa</taxon>
        <taxon>Euglenida</taxon>
        <taxon>Spirocuta</taxon>
        <taxon>Euglenophyceae</taxon>
        <taxon>Eutreptiales</taxon>
        <taxon>Eutreptiaceae</taxon>
        <taxon>Eutreptiella</taxon>
    </lineage>
</organism>
<evidence type="ECO:0000313" key="1">
    <source>
        <dbReference type="EMBL" id="CAE0794941.1"/>
    </source>
</evidence>
<sequence length="132" mass="15177">MSPIGVDLLHTYRRPHRHYSGMDSLMPPVRILTTQCFNPRCNSSRKVPFTAHGRQFHCVHQPHIDQADDAWHRKCSNTWMPISAAIGSNPSQEPSGLCPEHTQPHDQCDNVRQRLLTLRPPSLVPMGRHIFW</sequence>
<reference evidence="1" key="1">
    <citation type="submission" date="2021-01" db="EMBL/GenBank/DDBJ databases">
        <authorList>
            <person name="Corre E."/>
            <person name="Pelletier E."/>
            <person name="Niang G."/>
            <person name="Scheremetjew M."/>
            <person name="Finn R."/>
            <person name="Kale V."/>
            <person name="Holt S."/>
            <person name="Cochrane G."/>
            <person name="Meng A."/>
            <person name="Brown T."/>
            <person name="Cohen L."/>
        </authorList>
    </citation>
    <scope>NUCLEOTIDE SEQUENCE</scope>
    <source>
        <strain evidence="1">CCMP1594</strain>
    </source>
</reference>